<dbReference type="Proteomes" id="UP001589896">
    <property type="component" value="Unassembled WGS sequence"/>
</dbReference>
<proteinExistence type="predicted"/>
<evidence type="ECO:0000259" key="2">
    <source>
        <dbReference type="Pfam" id="PF20441"/>
    </source>
</evidence>
<keyword evidence="4" id="KW-1185">Reference proteome</keyword>
<name>A0ABV6RMA8_9GAMM</name>
<feature type="domain" description="Terminase large subunit-like endonuclease" evidence="2">
    <location>
        <begin position="272"/>
        <end position="549"/>
    </location>
</feature>
<sequence length="570" mass="62429">MPETASGDRDYVAVALAYAREAVADKKGRRFGRLIRLGAQRFLDDLKRAKRKDAPFRFDEWHAVDVCDFIEKLPHVEGKWATPEIVLHRSHVFFLVNLFGFRKPDGTRRFTSALFAVARKNAKSTLAAAILLYCQCCEDEEGAQVISAATTGSQARIIFNVAKRMAEKTADLRDAFGLECWANAISRVETGATFKPINAKASTQDGLNPSHVGLDEIHAHKSADLLNVLTSAAGARACPLWLYTTTEGYTNPGPWAEIRQFAKQLLEGVLGDTADHFLAVFYAVDDGDTDFDEAAWHKANPLADSNPHLIAAIRKEAVEAKAMPSKLAEFQIKRLNRPASAANGFILLPKWKACDGAVDLEALRDVPCWGGLDLASTRDLTSLRLVWKLDGKLLTWGRRWVPNAAVTQRTERGTVPYAGWVAAGLLEQTEGDVTDYAVIEAAVLDVCSRFNVQAIGFDRWNATELCNRLLTAEVPMVEFVQGPKSYHPAMTELERAYVSGALAHGGDPVLGWCASNLIARKDQNLNLAPDKKRSADKIDDVVALLMAIGLSGSAPVEEDLDAFLNSPVVA</sequence>
<feature type="domain" description="Terminase large subunit-like ATPase" evidence="1">
    <location>
        <begin position="91"/>
        <end position="263"/>
    </location>
</feature>
<organism evidence="3 4">
    <name type="scientific">Lysobacter korlensis</name>
    <dbReference type="NCBI Taxonomy" id="553636"/>
    <lineage>
        <taxon>Bacteria</taxon>
        <taxon>Pseudomonadati</taxon>
        <taxon>Pseudomonadota</taxon>
        <taxon>Gammaproteobacteria</taxon>
        <taxon>Lysobacterales</taxon>
        <taxon>Lysobacteraceae</taxon>
        <taxon>Lysobacter</taxon>
    </lineage>
</organism>
<reference evidence="3 4" key="1">
    <citation type="submission" date="2024-09" db="EMBL/GenBank/DDBJ databases">
        <authorList>
            <person name="Sun Q."/>
            <person name="Mori K."/>
        </authorList>
    </citation>
    <scope>NUCLEOTIDE SEQUENCE [LARGE SCALE GENOMIC DNA]</scope>
    <source>
        <strain evidence="3 4">KCTC 23076</strain>
    </source>
</reference>
<dbReference type="Pfam" id="PF03354">
    <property type="entry name" value="TerL_ATPase"/>
    <property type="match status" value="1"/>
</dbReference>
<dbReference type="InterPro" id="IPR046461">
    <property type="entry name" value="TerL_ATPase"/>
</dbReference>
<evidence type="ECO:0000313" key="4">
    <source>
        <dbReference type="Proteomes" id="UP001589896"/>
    </source>
</evidence>
<protein>
    <submittedName>
        <fullName evidence="3">Terminase large subunit</fullName>
    </submittedName>
</protein>
<evidence type="ECO:0000259" key="1">
    <source>
        <dbReference type="Pfam" id="PF03354"/>
    </source>
</evidence>
<dbReference type="InterPro" id="IPR046462">
    <property type="entry name" value="TerL_nuclease"/>
</dbReference>
<accession>A0ABV6RMA8</accession>
<dbReference type="EMBL" id="JBHLTG010000001">
    <property type="protein sequence ID" value="MFC0677517.1"/>
    <property type="molecule type" value="Genomic_DNA"/>
</dbReference>
<comment type="caution">
    <text evidence="3">The sequence shown here is derived from an EMBL/GenBank/DDBJ whole genome shotgun (WGS) entry which is preliminary data.</text>
</comment>
<dbReference type="InterPro" id="IPR027417">
    <property type="entry name" value="P-loop_NTPase"/>
</dbReference>
<dbReference type="PANTHER" id="PTHR41287">
    <property type="match status" value="1"/>
</dbReference>
<gene>
    <name evidence="3" type="ORF">ACFFGH_06590</name>
</gene>
<dbReference type="Gene3D" id="3.40.50.300">
    <property type="entry name" value="P-loop containing nucleotide triphosphate hydrolases"/>
    <property type="match status" value="1"/>
</dbReference>
<evidence type="ECO:0000313" key="3">
    <source>
        <dbReference type="EMBL" id="MFC0677517.1"/>
    </source>
</evidence>
<dbReference type="Pfam" id="PF20441">
    <property type="entry name" value="TerL_nuclease"/>
    <property type="match status" value="1"/>
</dbReference>
<dbReference type="PANTHER" id="PTHR41287:SF1">
    <property type="entry name" value="PROTEIN YMFN"/>
    <property type="match status" value="1"/>
</dbReference>
<dbReference type="InterPro" id="IPR005021">
    <property type="entry name" value="Terminase_largesu-like"/>
</dbReference>
<dbReference type="RefSeq" id="WP_386666119.1">
    <property type="nucleotide sequence ID" value="NZ_JBHLTG010000001.1"/>
</dbReference>